<proteinExistence type="predicted"/>
<keyword evidence="2" id="KW-0808">Transferase</keyword>
<dbReference type="Pfam" id="PF01553">
    <property type="entry name" value="Acyltransferase"/>
    <property type="match status" value="1"/>
</dbReference>
<dbReference type="EMBL" id="FOLO01000001">
    <property type="protein sequence ID" value="SFB83031.1"/>
    <property type="molecule type" value="Genomic_DNA"/>
</dbReference>
<dbReference type="PANTHER" id="PTHR30068:SF3">
    <property type="entry name" value="PHOSPHOLIPID_GLYCEROL ACYLTRANSFERASE DOMAIN-CONTAINING PROTEIN"/>
    <property type="match status" value="1"/>
</dbReference>
<dbReference type="InterPro" id="IPR002123">
    <property type="entry name" value="Plipid/glycerol_acylTrfase"/>
</dbReference>
<dbReference type="Proteomes" id="UP000198862">
    <property type="component" value="Unassembled WGS sequence"/>
</dbReference>
<evidence type="ECO:0000259" key="1">
    <source>
        <dbReference type="Pfam" id="PF01553"/>
    </source>
</evidence>
<protein>
    <submittedName>
        <fullName evidence="2">Acyltransferase</fullName>
    </submittedName>
</protein>
<dbReference type="GO" id="GO:0042840">
    <property type="term" value="P:D-glucuronate catabolic process"/>
    <property type="evidence" value="ECO:0007669"/>
    <property type="project" value="TreeGrafter"/>
</dbReference>
<evidence type="ECO:0000313" key="3">
    <source>
        <dbReference type="Proteomes" id="UP000198862"/>
    </source>
</evidence>
<dbReference type="OrthoDB" id="1078132at2"/>
<dbReference type="GO" id="GO:0016746">
    <property type="term" value="F:acyltransferase activity"/>
    <property type="evidence" value="ECO:0007669"/>
    <property type="project" value="UniProtKB-KW"/>
</dbReference>
<dbReference type="GO" id="GO:0019698">
    <property type="term" value="P:D-galacturonate catabolic process"/>
    <property type="evidence" value="ECO:0007669"/>
    <property type="project" value="TreeGrafter"/>
</dbReference>
<dbReference type="PANTHER" id="PTHR30068">
    <property type="entry name" value="URONATE ISOMERASE"/>
    <property type="match status" value="1"/>
</dbReference>
<feature type="domain" description="Phospholipid/glycerol acyltransferase" evidence="1">
    <location>
        <begin position="92"/>
        <end position="194"/>
    </location>
</feature>
<accession>A0A1I1E7E1</accession>
<organism evidence="2 3">
    <name type="scientific">Pseudoalteromonas denitrificans DSM 6059</name>
    <dbReference type="NCBI Taxonomy" id="1123010"/>
    <lineage>
        <taxon>Bacteria</taxon>
        <taxon>Pseudomonadati</taxon>
        <taxon>Pseudomonadota</taxon>
        <taxon>Gammaproteobacteria</taxon>
        <taxon>Alteromonadales</taxon>
        <taxon>Pseudoalteromonadaceae</taxon>
        <taxon>Pseudoalteromonas</taxon>
    </lineage>
</organism>
<evidence type="ECO:0000313" key="2">
    <source>
        <dbReference type="EMBL" id="SFB83031.1"/>
    </source>
</evidence>
<dbReference type="RefSeq" id="WP_091979134.1">
    <property type="nucleotide sequence ID" value="NZ_FOLO01000001.1"/>
</dbReference>
<dbReference type="SUPFAM" id="SSF69593">
    <property type="entry name" value="Glycerol-3-phosphate (1)-acyltransferase"/>
    <property type="match status" value="1"/>
</dbReference>
<dbReference type="AlphaFoldDB" id="A0A1I1E7E1"/>
<sequence length="371" mass="42508">MSQKEDKFVDIRPYNDSEVPAALERLINDDDFINLIAKHNIPKWLSPFSFITKPLLKKQLAKKWLKLNTVKKLQAEVYKYLGLVIKKTTSQVTFSGLDKLDKSKSYLFISNHRDIALDPALLNWGMFSHGMDTVRIAIGDNLLQVPYITELMRLNKSFIVKRSIKAPKEMFKALSHLSAYIFDSVNTGNSVWIAQKEGRAKDGDDYTDPALLKMIQLQGRKQKLSFEEYVRKLNIVPVSISYQFEPCDIAKANERFHKDKYGEYQKQEGEDMDSIMEGFRANKGHVHMAFGQPIVDGCSSAEALAQTIDQQILSSFYLHPGNYIAANHNVLDVSDIDKKQFEQRMIQVPDELKEIVLGIYAKPLEKQLKQL</sequence>
<reference evidence="2 3" key="1">
    <citation type="submission" date="2016-10" db="EMBL/GenBank/DDBJ databases">
        <authorList>
            <person name="de Groot N.N."/>
        </authorList>
    </citation>
    <scope>NUCLEOTIDE SEQUENCE [LARGE SCALE GENOMIC DNA]</scope>
    <source>
        <strain evidence="2 3">DSM 6059</strain>
    </source>
</reference>
<name>A0A1I1E7E1_9GAMM</name>
<gene>
    <name evidence="2" type="ORF">SAMN02745724_00259</name>
</gene>
<dbReference type="STRING" id="1123010.SAMN02745724_00259"/>
<keyword evidence="3" id="KW-1185">Reference proteome</keyword>
<keyword evidence="2" id="KW-0012">Acyltransferase</keyword>